<protein>
    <submittedName>
        <fullName evidence="2">Uncharacterized protein</fullName>
    </submittedName>
</protein>
<organism evidence="2 3">
    <name type="scientific">Streptomyces noboritoensis</name>
    <dbReference type="NCBI Taxonomy" id="67337"/>
    <lineage>
        <taxon>Bacteria</taxon>
        <taxon>Bacillati</taxon>
        <taxon>Actinomycetota</taxon>
        <taxon>Actinomycetes</taxon>
        <taxon>Kitasatosporales</taxon>
        <taxon>Streptomycetaceae</taxon>
        <taxon>Streptomyces</taxon>
    </lineage>
</organism>
<evidence type="ECO:0000313" key="3">
    <source>
        <dbReference type="Proteomes" id="UP001589887"/>
    </source>
</evidence>
<proteinExistence type="predicted"/>
<evidence type="ECO:0000313" key="2">
    <source>
        <dbReference type="EMBL" id="MFC0847519.1"/>
    </source>
</evidence>
<evidence type="ECO:0000256" key="1">
    <source>
        <dbReference type="SAM" id="MobiDB-lite"/>
    </source>
</evidence>
<dbReference type="Proteomes" id="UP001589887">
    <property type="component" value="Unassembled WGS sequence"/>
</dbReference>
<name>A0ABV6TQU5_9ACTN</name>
<dbReference type="EMBL" id="JBHMQV010000009">
    <property type="protein sequence ID" value="MFC0847519.1"/>
    <property type="molecule type" value="Genomic_DNA"/>
</dbReference>
<dbReference type="RefSeq" id="WP_394322344.1">
    <property type="nucleotide sequence ID" value="NZ_JBHMQV010000009.1"/>
</dbReference>
<sequence>MTCPNPQCNDGLVPNPYSDDPDDVTLCPDENPGYDPRDRYGYDAIEG</sequence>
<keyword evidence="3" id="KW-1185">Reference proteome</keyword>
<gene>
    <name evidence="2" type="ORF">ACFH04_27995</name>
</gene>
<comment type="caution">
    <text evidence="2">The sequence shown here is derived from an EMBL/GenBank/DDBJ whole genome shotgun (WGS) entry which is preliminary data.</text>
</comment>
<accession>A0ABV6TQU5</accession>
<reference evidence="2 3" key="1">
    <citation type="submission" date="2024-09" db="EMBL/GenBank/DDBJ databases">
        <authorList>
            <person name="Sun Q."/>
            <person name="Mori K."/>
        </authorList>
    </citation>
    <scope>NUCLEOTIDE SEQUENCE [LARGE SCALE GENOMIC DNA]</scope>
    <source>
        <strain evidence="2 3">JCM 4557</strain>
    </source>
</reference>
<feature type="region of interest" description="Disordered" evidence="1">
    <location>
        <begin position="1"/>
        <end position="47"/>
    </location>
</feature>